<dbReference type="InterPro" id="IPR013132">
    <property type="entry name" value="PseI/NeuA/B-like_N"/>
</dbReference>
<protein>
    <submittedName>
        <fullName evidence="2">N-acetylneuraminate synthase family protein</fullName>
    </submittedName>
</protein>
<dbReference type="EMBL" id="JACXIZ010000011">
    <property type="protein sequence ID" value="MBD2844512.1"/>
    <property type="molecule type" value="Genomic_DNA"/>
</dbReference>
<reference evidence="2" key="1">
    <citation type="submission" date="2020-09" db="EMBL/GenBank/DDBJ databases">
        <title>A novel bacterium of genus Paenibacillus, isolated from South China Sea.</title>
        <authorList>
            <person name="Huang H."/>
            <person name="Mo K."/>
            <person name="Hu Y."/>
        </authorList>
    </citation>
    <scope>NUCLEOTIDE SEQUENCE</scope>
    <source>
        <strain evidence="2">IB182496</strain>
    </source>
</reference>
<evidence type="ECO:0000313" key="2">
    <source>
        <dbReference type="EMBL" id="MBD2844512.1"/>
    </source>
</evidence>
<dbReference type="Proteomes" id="UP000621560">
    <property type="component" value="Unassembled WGS sequence"/>
</dbReference>
<dbReference type="Pfam" id="PF08666">
    <property type="entry name" value="SAF"/>
    <property type="match status" value="1"/>
</dbReference>
<sequence length="359" mass="37343">MSHGAIRIIAEIGVNHDGSPDRAATLIDAAASAGADIVKLQLFDAEQLAAEQAPLAAYQQRAHATGTQRELLRRLQLAPADVRALAQRARERGVEFTASPFDAASAAFLAGELGARRIKIASGELTNDPLLVQLARSGCQLLLSTGMSTLAEIEHALGVLAWGFIADPSARPGPAAPRRALLSSEGGRLLAERVVLLHAVSLYPAPAETTNLRALDTLAAAFGLPTGLSDHSTGIAIPIAAAARGACMIEKHLTLDRTAPGVDHAASLEPAEFAAMTAAIREVEQALGSGRKVPCPAELDTAAVARRSIVAARPIAAGERFTSDNLALKRPGGGLAGAHFWRLIGTSATRAYAADERIE</sequence>
<evidence type="ECO:0000313" key="3">
    <source>
        <dbReference type="Proteomes" id="UP000621560"/>
    </source>
</evidence>
<dbReference type="Gene3D" id="3.20.20.70">
    <property type="entry name" value="Aldolase class I"/>
    <property type="match status" value="1"/>
</dbReference>
<name>A0A927BPU6_9BACL</name>
<gene>
    <name evidence="2" type="ORF">IDH44_04860</name>
</gene>
<dbReference type="PROSITE" id="PS50844">
    <property type="entry name" value="AFP_LIKE"/>
    <property type="match status" value="1"/>
</dbReference>
<comment type="caution">
    <text evidence="2">The sequence shown here is derived from an EMBL/GenBank/DDBJ whole genome shotgun (WGS) entry which is preliminary data.</text>
</comment>
<accession>A0A927BPU6</accession>
<organism evidence="2 3">
    <name type="scientific">Paenibacillus sabuli</name>
    <dbReference type="NCBI Taxonomy" id="2772509"/>
    <lineage>
        <taxon>Bacteria</taxon>
        <taxon>Bacillati</taxon>
        <taxon>Bacillota</taxon>
        <taxon>Bacilli</taxon>
        <taxon>Bacillales</taxon>
        <taxon>Paenibacillaceae</taxon>
        <taxon>Paenibacillus</taxon>
    </lineage>
</organism>
<dbReference type="PANTHER" id="PTHR42966:SF1">
    <property type="entry name" value="SIALIC ACID SYNTHASE"/>
    <property type="match status" value="1"/>
</dbReference>
<dbReference type="AlphaFoldDB" id="A0A927BPU6"/>
<dbReference type="Gene3D" id="3.90.1210.10">
    <property type="entry name" value="Antifreeze-like/N-acetylneuraminic acid synthase C-terminal domain"/>
    <property type="match status" value="1"/>
</dbReference>
<dbReference type="Pfam" id="PF03102">
    <property type="entry name" value="NeuB"/>
    <property type="match status" value="1"/>
</dbReference>
<dbReference type="RefSeq" id="WP_190915257.1">
    <property type="nucleotide sequence ID" value="NZ_JACXIZ010000011.1"/>
</dbReference>
<proteinExistence type="predicted"/>
<dbReference type="CDD" id="cd11615">
    <property type="entry name" value="SAF_NeuB_like"/>
    <property type="match status" value="1"/>
</dbReference>
<dbReference type="InterPro" id="IPR006190">
    <property type="entry name" value="SAF_AFP_Neu5Ac"/>
</dbReference>
<dbReference type="InterPro" id="IPR051690">
    <property type="entry name" value="PseI-like"/>
</dbReference>
<dbReference type="SUPFAM" id="SSF51569">
    <property type="entry name" value="Aldolase"/>
    <property type="match status" value="1"/>
</dbReference>
<dbReference type="InterPro" id="IPR057736">
    <property type="entry name" value="SAF_PseI/NeuA/NeuB"/>
</dbReference>
<dbReference type="GO" id="GO:0016051">
    <property type="term" value="P:carbohydrate biosynthetic process"/>
    <property type="evidence" value="ECO:0007669"/>
    <property type="project" value="InterPro"/>
</dbReference>
<keyword evidence="3" id="KW-1185">Reference proteome</keyword>
<feature type="domain" description="AFP-like" evidence="1">
    <location>
        <begin position="308"/>
        <end position="359"/>
    </location>
</feature>
<dbReference type="GO" id="GO:0047444">
    <property type="term" value="F:N-acylneuraminate-9-phosphate synthase activity"/>
    <property type="evidence" value="ECO:0007669"/>
    <property type="project" value="TreeGrafter"/>
</dbReference>
<dbReference type="InterPro" id="IPR036732">
    <property type="entry name" value="AFP_Neu5c_C_sf"/>
</dbReference>
<evidence type="ECO:0000259" key="1">
    <source>
        <dbReference type="PROSITE" id="PS50844"/>
    </source>
</evidence>
<dbReference type="InterPro" id="IPR013974">
    <property type="entry name" value="SAF"/>
</dbReference>
<dbReference type="InterPro" id="IPR013785">
    <property type="entry name" value="Aldolase_TIM"/>
</dbReference>
<dbReference type="SUPFAM" id="SSF51269">
    <property type="entry name" value="AFP III-like domain"/>
    <property type="match status" value="1"/>
</dbReference>
<dbReference type="PANTHER" id="PTHR42966">
    <property type="entry name" value="N-ACETYLNEURAMINATE SYNTHASE"/>
    <property type="match status" value="1"/>
</dbReference>